<dbReference type="EMBL" id="BART01034013">
    <property type="protein sequence ID" value="GAH13542.1"/>
    <property type="molecule type" value="Genomic_DNA"/>
</dbReference>
<reference evidence="1" key="1">
    <citation type="journal article" date="2014" name="Front. Microbiol.">
        <title>High frequency of phylogenetically diverse reductive dehalogenase-homologous genes in deep subseafloor sedimentary metagenomes.</title>
        <authorList>
            <person name="Kawai M."/>
            <person name="Futagami T."/>
            <person name="Toyoda A."/>
            <person name="Takaki Y."/>
            <person name="Nishi S."/>
            <person name="Hori S."/>
            <person name="Arai W."/>
            <person name="Tsubouchi T."/>
            <person name="Morono Y."/>
            <person name="Uchiyama I."/>
            <person name="Ito T."/>
            <person name="Fujiyama A."/>
            <person name="Inagaki F."/>
            <person name="Takami H."/>
        </authorList>
    </citation>
    <scope>NUCLEOTIDE SEQUENCE</scope>
    <source>
        <strain evidence="1">Expedition CK06-06</strain>
    </source>
</reference>
<gene>
    <name evidence="1" type="ORF">S01H4_58261</name>
</gene>
<name>X1D072_9ZZZZ</name>
<proteinExistence type="predicted"/>
<sequence>MDINVIGSSDLLVASDHDRFKASQGRGPKDLAAYRAAAAVTYFND</sequence>
<accession>X1D072</accession>
<dbReference type="AlphaFoldDB" id="X1D072"/>
<evidence type="ECO:0000313" key="1">
    <source>
        <dbReference type="EMBL" id="GAH13542.1"/>
    </source>
</evidence>
<protein>
    <submittedName>
        <fullName evidence="1">Uncharacterized protein</fullName>
    </submittedName>
</protein>
<organism evidence="1">
    <name type="scientific">marine sediment metagenome</name>
    <dbReference type="NCBI Taxonomy" id="412755"/>
    <lineage>
        <taxon>unclassified sequences</taxon>
        <taxon>metagenomes</taxon>
        <taxon>ecological metagenomes</taxon>
    </lineage>
</organism>
<comment type="caution">
    <text evidence="1">The sequence shown here is derived from an EMBL/GenBank/DDBJ whole genome shotgun (WGS) entry which is preliminary data.</text>
</comment>
<feature type="non-terminal residue" evidence="1">
    <location>
        <position position="45"/>
    </location>
</feature>